<evidence type="ECO:0000259" key="2">
    <source>
        <dbReference type="Pfam" id="PF00248"/>
    </source>
</evidence>
<dbReference type="InterPro" id="IPR023210">
    <property type="entry name" value="NADP_OxRdtase_dom"/>
</dbReference>
<sequence>MRQLAGRDIGPIGLGCMSFGGIYGATDEKESFACMQAALDLGVTHWDVAEIYGGGVCESVIGRFLAETGADVTLATKAGIYTQPRRHFSNAASDLRRSLEGSLKRLGRDRVELFYLHRREHERPVEEVMETLAGFMAEGLIGGIGLSEIAPATLRRAVKVAPVAAVQSEYSLWTRLPELGMIRACDEVGAAFVGFSPLGRGVLCDHFQGRENFPAGDFRSGQPRFQDPNYQANLAAIEGFKRFCAARGWATSATALAWVLAQGDHVIPIPGTRTAKHLRELVGAVEIALGQEDLAEIERLLPAGFAHGARYSDAQWAAVESYC</sequence>
<dbReference type="PANTHER" id="PTHR43625">
    <property type="entry name" value="AFLATOXIN B1 ALDEHYDE REDUCTASE"/>
    <property type="match status" value="1"/>
</dbReference>
<evidence type="ECO:0000313" key="4">
    <source>
        <dbReference type="Proteomes" id="UP000825009"/>
    </source>
</evidence>
<keyword evidence="4" id="KW-1185">Reference proteome</keyword>
<reference evidence="3 4" key="1">
    <citation type="submission" date="2021-07" db="EMBL/GenBank/DDBJ databases">
        <title>A novel Jannaschia species isolated from marine dinoflagellate Ceratoperidinium margalefii.</title>
        <authorList>
            <person name="Jiang Y."/>
            <person name="Li Z."/>
        </authorList>
    </citation>
    <scope>NUCLEOTIDE SEQUENCE [LARGE SCALE GENOMIC DNA]</scope>
    <source>
        <strain evidence="3 4">J12C1-MA-4</strain>
    </source>
</reference>
<organism evidence="3 4">
    <name type="scientific">Gymnodinialimonas ceratoperidinii</name>
    <dbReference type="NCBI Taxonomy" id="2856823"/>
    <lineage>
        <taxon>Bacteria</taxon>
        <taxon>Pseudomonadati</taxon>
        <taxon>Pseudomonadota</taxon>
        <taxon>Alphaproteobacteria</taxon>
        <taxon>Rhodobacterales</taxon>
        <taxon>Paracoccaceae</taxon>
        <taxon>Gymnodinialimonas</taxon>
    </lineage>
</organism>
<protein>
    <submittedName>
        <fullName evidence="3">Aldo/keto reductase</fullName>
    </submittedName>
</protein>
<dbReference type="EMBL" id="CP079194">
    <property type="protein sequence ID" value="QXT40449.1"/>
    <property type="molecule type" value="Genomic_DNA"/>
</dbReference>
<proteinExistence type="predicted"/>
<name>A0A8F6YAZ6_9RHOB</name>
<dbReference type="Pfam" id="PF00248">
    <property type="entry name" value="Aldo_ket_red"/>
    <property type="match status" value="1"/>
</dbReference>
<dbReference type="KEGG" id="gce:KYE46_04155"/>
<dbReference type="GO" id="GO:0005737">
    <property type="term" value="C:cytoplasm"/>
    <property type="evidence" value="ECO:0007669"/>
    <property type="project" value="TreeGrafter"/>
</dbReference>
<dbReference type="InterPro" id="IPR050791">
    <property type="entry name" value="Aldo-Keto_reductase"/>
</dbReference>
<keyword evidence="1" id="KW-0560">Oxidoreductase</keyword>
<accession>A0A8F6YAZ6</accession>
<evidence type="ECO:0000313" key="3">
    <source>
        <dbReference type="EMBL" id="QXT40449.1"/>
    </source>
</evidence>
<evidence type="ECO:0000256" key="1">
    <source>
        <dbReference type="ARBA" id="ARBA00023002"/>
    </source>
</evidence>
<feature type="domain" description="NADP-dependent oxidoreductase" evidence="2">
    <location>
        <begin position="11"/>
        <end position="300"/>
    </location>
</feature>
<dbReference type="GO" id="GO:0016491">
    <property type="term" value="F:oxidoreductase activity"/>
    <property type="evidence" value="ECO:0007669"/>
    <property type="project" value="UniProtKB-KW"/>
</dbReference>
<dbReference type="Proteomes" id="UP000825009">
    <property type="component" value="Chromosome"/>
</dbReference>
<dbReference type="RefSeq" id="WP_219003670.1">
    <property type="nucleotide sequence ID" value="NZ_CP079194.1"/>
</dbReference>
<dbReference type="PANTHER" id="PTHR43625:SF40">
    <property type="entry name" value="ALDO-KETO REDUCTASE YAKC [NADP(+)]"/>
    <property type="match status" value="1"/>
</dbReference>
<dbReference type="AlphaFoldDB" id="A0A8F6YAZ6"/>
<gene>
    <name evidence="3" type="ORF">KYE46_04155</name>
</gene>